<keyword evidence="1" id="KW-0812">Transmembrane</keyword>
<keyword evidence="4" id="KW-1185">Reference proteome</keyword>
<proteinExistence type="predicted"/>
<dbReference type="InterPro" id="IPR000157">
    <property type="entry name" value="TIR_dom"/>
</dbReference>
<dbReference type="Gene3D" id="1.25.40.10">
    <property type="entry name" value="Tetratricopeptide repeat domain"/>
    <property type="match status" value="1"/>
</dbReference>
<evidence type="ECO:0000313" key="3">
    <source>
        <dbReference type="EMBL" id="QVM83725.1"/>
    </source>
</evidence>
<dbReference type="SUPFAM" id="SSF52200">
    <property type="entry name" value="Toll/Interleukin receptor TIR domain"/>
    <property type="match status" value="1"/>
</dbReference>
<evidence type="ECO:0000259" key="2">
    <source>
        <dbReference type="Pfam" id="PF13676"/>
    </source>
</evidence>
<evidence type="ECO:0000256" key="1">
    <source>
        <dbReference type="SAM" id="Phobius"/>
    </source>
</evidence>
<organism evidence="3 4">
    <name type="scientific">Novosphingobium decolorationis</name>
    <dbReference type="NCBI Taxonomy" id="2698673"/>
    <lineage>
        <taxon>Bacteria</taxon>
        <taxon>Pseudomonadati</taxon>
        <taxon>Pseudomonadota</taxon>
        <taxon>Alphaproteobacteria</taxon>
        <taxon>Sphingomonadales</taxon>
        <taxon>Sphingomonadaceae</taxon>
        <taxon>Novosphingobium</taxon>
    </lineage>
</organism>
<feature type="transmembrane region" description="Helical" evidence="1">
    <location>
        <begin position="197"/>
        <end position="219"/>
    </location>
</feature>
<reference evidence="3 4" key="1">
    <citation type="journal article" date="2021" name="Int. J. Syst. Evol. Microbiol.">
        <title>Novosphingobium decolorationis sp. nov., an aniline blue-decolourizing bacterium isolated from East Pacific sediment.</title>
        <authorList>
            <person name="Chen X."/>
            <person name="Dong B."/>
            <person name="Chen T."/>
            <person name="Ren N."/>
            <person name="Wang J."/>
            <person name="Xu Y."/>
            <person name="Yang J."/>
            <person name="Zhu S."/>
            <person name="Chen J."/>
        </authorList>
    </citation>
    <scope>NUCLEOTIDE SEQUENCE [LARGE SCALE GENOMIC DNA]</scope>
    <source>
        <strain evidence="3 4">502str22</strain>
    </source>
</reference>
<gene>
    <name evidence="3" type="ORF">HT578_08460</name>
</gene>
<dbReference type="Proteomes" id="UP000677126">
    <property type="component" value="Chromosome"/>
</dbReference>
<evidence type="ECO:0000313" key="4">
    <source>
        <dbReference type="Proteomes" id="UP000677126"/>
    </source>
</evidence>
<keyword evidence="1" id="KW-1133">Transmembrane helix</keyword>
<accession>A0ABX8E475</accession>
<dbReference type="Gene3D" id="3.40.50.10140">
    <property type="entry name" value="Toll/interleukin-1 receptor homology (TIR) domain"/>
    <property type="match status" value="1"/>
</dbReference>
<protein>
    <submittedName>
        <fullName evidence="3">Toll/interleukin-1 receptor domain-containing protein</fullName>
    </submittedName>
</protein>
<dbReference type="InterPro" id="IPR035897">
    <property type="entry name" value="Toll_tir_struct_dom_sf"/>
</dbReference>
<name>A0ABX8E475_9SPHN</name>
<dbReference type="EMBL" id="CP054856">
    <property type="protein sequence ID" value="QVM83725.1"/>
    <property type="molecule type" value="Genomic_DNA"/>
</dbReference>
<keyword evidence="3" id="KW-0675">Receptor</keyword>
<feature type="domain" description="TIR" evidence="2">
    <location>
        <begin position="24"/>
        <end position="170"/>
    </location>
</feature>
<dbReference type="InterPro" id="IPR011990">
    <property type="entry name" value="TPR-like_helical_dom_sf"/>
</dbReference>
<keyword evidence="1" id="KW-0472">Membrane</keyword>
<dbReference type="Pfam" id="PF13676">
    <property type="entry name" value="TIR_2"/>
    <property type="match status" value="1"/>
</dbReference>
<sequence length="537" mass="59670">MNAPEAGNAQEGGVEASGRHYHAFISYSHADEVAAGNLHRWLEGYRIPARLVGTRTERGTVGSRISPIFRDRAELPAASCLDSEVERALAHSGALLVLCSPEAASSRWVNAEIGLFRRLHPDRPLIAALLRGEPAESFPPALVMPGPDGTPREPNAADFRRDKDGRHLARLKIVAGLTGLGLDHIIQRDAQRQMRRVIGITALAICLALAMALMLVFAIRAQREADEQRRQAEGLIEFMLTDLRDKLKGVGRLDVLQTVNERALGYYAEQSDLANLPADSLERRARILHAMGEDDHRRGDVAGAQAKFEEASRVTAALLAAAPQDPERIYAQAQSEFWLGYVVFMGFHPREALPHFRAYRALAGKLVRIAPKNPDYRHELGYAQGNLCSVGLDERGDPALLPECKAALETMLQVSRMEPGNRAIEADLANRHAWYGDALHKQGDDRAALVEREKQLAIAQDLRAFDPKNATYRVSWLLAQHSTSLLRYALGDRGEAQRMRAEARAELARLVASDPENNDWKLWQKRLAEPWPKDMVH</sequence>